<evidence type="ECO:0000313" key="3">
    <source>
        <dbReference type="Proteomes" id="UP001244011"/>
    </source>
</evidence>
<feature type="signal peptide" evidence="1">
    <location>
        <begin position="1"/>
        <end position="15"/>
    </location>
</feature>
<comment type="caution">
    <text evidence="2">The sequence shown here is derived from an EMBL/GenBank/DDBJ whole genome shotgun (WGS) entry which is preliminary data.</text>
</comment>
<organism evidence="2 3">
    <name type="scientific">Phialemonium atrogriseum</name>
    <dbReference type="NCBI Taxonomy" id="1093897"/>
    <lineage>
        <taxon>Eukaryota</taxon>
        <taxon>Fungi</taxon>
        <taxon>Dikarya</taxon>
        <taxon>Ascomycota</taxon>
        <taxon>Pezizomycotina</taxon>
        <taxon>Sordariomycetes</taxon>
        <taxon>Sordariomycetidae</taxon>
        <taxon>Cephalothecales</taxon>
        <taxon>Cephalothecaceae</taxon>
        <taxon>Phialemonium</taxon>
    </lineage>
</organism>
<keyword evidence="3" id="KW-1185">Reference proteome</keyword>
<dbReference type="EMBL" id="MU839016">
    <property type="protein sequence ID" value="KAK1765231.1"/>
    <property type="molecule type" value="Genomic_DNA"/>
</dbReference>
<proteinExistence type="predicted"/>
<name>A0AAJ0C037_9PEZI</name>
<gene>
    <name evidence="2" type="ORF">QBC33DRAFT_175310</name>
</gene>
<evidence type="ECO:0000313" key="2">
    <source>
        <dbReference type="EMBL" id="KAK1765231.1"/>
    </source>
</evidence>
<evidence type="ECO:0008006" key="4">
    <source>
        <dbReference type="Google" id="ProtNLM"/>
    </source>
</evidence>
<evidence type="ECO:0000256" key="1">
    <source>
        <dbReference type="SAM" id="SignalP"/>
    </source>
</evidence>
<dbReference type="AlphaFoldDB" id="A0AAJ0C037"/>
<feature type="chain" id="PRO_5042461557" description="Apple domain-containing protein" evidence="1">
    <location>
        <begin position="16"/>
        <end position="332"/>
    </location>
</feature>
<keyword evidence="1" id="KW-0732">Signal</keyword>
<dbReference type="GeneID" id="85305571"/>
<protein>
    <recommendedName>
        <fullName evidence="4">Apple domain-containing protein</fullName>
    </recommendedName>
</protein>
<sequence>MKAFILAILPALVAASPFGESEQKRDACNADNCLRAVRASKSFDPHSSDCVSYFKVTVTPATSTIYETLTFTTTPTFIQPVTYTDVIPETVSTTGTTTTLTTSVTTVKTTLVVTTTSTSTHTFYNKRQVTEVPSVIPTYASACSGAVRYSSACSCIGVTAETITADSPVTTVTVSTTETPTTVTVDSTVATVDATTVVATQTVIVTVTDVVPATVTEVDTTTTKVLATASATTTPLDDCANGSTYTDYRGSELGAWSETCDHYCPGWALLFDGKGYSSFQHCMSDCGAQNVGELVNFNYETSECQCYMGCNFPSACYARPGWNTGITWLASC</sequence>
<dbReference type="Proteomes" id="UP001244011">
    <property type="component" value="Unassembled WGS sequence"/>
</dbReference>
<reference evidence="2" key="1">
    <citation type="submission" date="2023-06" db="EMBL/GenBank/DDBJ databases">
        <title>Genome-scale phylogeny and comparative genomics of the fungal order Sordariales.</title>
        <authorList>
            <consortium name="Lawrence Berkeley National Laboratory"/>
            <person name="Hensen N."/>
            <person name="Bonometti L."/>
            <person name="Westerberg I."/>
            <person name="Brannstrom I.O."/>
            <person name="Guillou S."/>
            <person name="Cros-Aarteil S."/>
            <person name="Calhoun S."/>
            <person name="Haridas S."/>
            <person name="Kuo A."/>
            <person name="Mondo S."/>
            <person name="Pangilinan J."/>
            <person name="Riley R."/>
            <person name="Labutti K."/>
            <person name="Andreopoulos B."/>
            <person name="Lipzen A."/>
            <person name="Chen C."/>
            <person name="Yanf M."/>
            <person name="Daum C."/>
            <person name="Ng V."/>
            <person name="Clum A."/>
            <person name="Steindorff A."/>
            <person name="Ohm R."/>
            <person name="Martin F."/>
            <person name="Silar P."/>
            <person name="Natvig D."/>
            <person name="Lalanne C."/>
            <person name="Gautier V."/>
            <person name="Ament-Velasquez S.L."/>
            <person name="Kruys A."/>
            <person name="Hutchinson M.I."/>
            <person name="Powell A.J."/>
            <person name="Barry K."/>
            <person name="Miller A.N."/>
            <person name="Grigoriev I.V."/>
            <person name="Debuchy R."/>
            <person name="Gladieux P."/>
            <person name="Thoren M.H."/>
            <person name="Johannesson H."/>
        </authorList>
    </citation>
    <scope>NUCLEOTIDE SEQUENCE</scope>
    <source>
        <strain evidence="2">8032-3</strain>
    </source>
</reference>
<dbReference type="RefSeq" id="XP_060281444.1">
    <property type="nucleotide sequence ID" value="XM_060422384.1"/>
</dbReference>
<accession>A0AAJ0C037</accession>